<evidence type="ECO:0000256" key="9">
    <source>
        <dbReference type="ARBA" id="ARBA00023501"/>
    </source>
</evidence>
<keyword evidence="7 10" id="KW-0411">Iron-sulfur</keyword>
<comment type="pathway">
    <text evidence="2">Carbohydrate metabolism; tricarboxylic acid cycle; isocitrate from oxaloacetate: step 2/2.</text>
</comment>
<name>A0A6M1LKY0_9PROT</name>
<dbReference type="SUPFAM" id="SSF52016">
    <property type="entry name" value="LeuD/IlvD-like"/>
    <property type="match status" value="1"/>
</dbReference>
<evidence type="ECO:0000313" key="14">
    <source>
        <dbReference type="Proteomes" id="UP000475385"/>
    </source>
</evidence>
<dbReference type="InterPro" id="IPR015931">
    <property type="entry name" value="Acnase/IPM_dHydase_lsu_aba_1/3"/>
</dbReference>
<keyword evidence="4 10" id="KW-0004">4Fe-4S</keyword>
<proteinExistence type="inferred from homology"/>
<evidence type="ECO:0000256" key="10">
    <source>
        <dbReference type="RuleBase" id="RU361275"/>
    </source>
</evidence>
<dbReference type="PRINTS" id="PR00415">
    <property type="entry name" value="ACONITASE"/>
</dbReference>
<dbReference type="Gene3D" id="3.20.19.10">
    <property type="entry name" value="Aconitase, domain 4"/>
    <property type="match status" value="1"/>
</dbReference>
<comment type="similarity">
    <text evidence="3 10">Belongs to the aconitase/IPM isomerase family.</text>
</comment>
<dbReference type="InterPro" id="IPR006249">
    <property type="entry name" value="Aconitase/IRP2"/>
</dbReference>
<dbReference type="InterPro" id="IPR036008">
    <property type="entry name" value="Aconitase_4Fe-4S_dom"/>
</dbReference>
<dbReference type="EMBL" id="JAAIKB010000004">
    <property type="protein sequence ID" value="NGM20933.1"/>
    <property type="molecule type" value="Genomic_DNA"/>
</dbReference>
<dbReference type="NCBIfam" id="TIGR01341">
    <property type="entry name" value="aconitase_1"/>
    <property type="match status" value="1"/>
</dbReference>
<sequence length="886" mass="94560">MRAACWPDGRAGPRLLPTGWGKRAMAELCVGDRAYAIRALDPALTKLPVSIRVLLENLLRHEDGESVTAADIASLSAWPDFGEGEIAYHPVRVLMPDSSGVPLLADLAAMRDAMVARGADPRRINPRIPVDLVIDHSVATDESGSPQAFARNLALEYERNAERYALIRWAQQAYDNFRVLPPGTGIVHQVNLEYLARPVWSVERDGAWHAFPDTLVGMDSHTPMVNALGVLGWGVGGIEAGAAMLGEPIFMPIPRVVGCRLDGALRPGVMATDLALAVTQRLRAVGVVGCLVEFHGPGVATLPLPDRATIANMAPEYGATMGFFAIDEETIRFLRLTGRDERDVALAEAYAKAQGLWGSDRAGVVFSEEVVIDLAAIEPALAGPKRPQDRRALRDIPSSLRQGFPQVADTPVPGLGENRPMQHGDVAIAAITSCTNTSNPAAMIGAALLARNAVRRGLRAKPWVKTSLSPGSRVVAEYLRESGLQDSLDALGFHLTGFGCMTCAGFSGPLLDQASVAIERDGLVAAAVLSSNRNFEGRIHPQVRAAYIGSPALVVASAIAGSVLRDLERDPLGEDLDGMPVFLRDLWPDPAELAAMMARFVTAESFRRGYADIAGDAAWRAITGGSGPVFTWDEASTYIRRPPFFDGAVPVTGDILGARALLLLGDGITTDHISPGGTIPRKGEVADYLRGIGVADRDFSSFVARRVNHEVMLRGHFANPRIRNAMVEREGGFARHEPGGSVATVFETAARYRAEGTPMIVVAGQDYGTGSSRDWAAKGTSLLGIRAVVAEGFERIHRSNLVGMGVLPLQFAPGVTRQTLGLDGSERFDVVGLAEGLRPGMAVTLRATRRDGSVVEAGLTCRVDTLREVAWMCAGGVLHAALEAVA</sequence>
<dbReference type="InterPro" id="IPR015928">
    <property type="entry name" value="Aconitase/3IPM_dehydase_swvl"/>
</dbReference>
<evidence type="ECO:0000256" key="5">
    <source>
        <dbReference type="ARBA" id="ARBA00022723"/>
    </source>
</evidence>
<keyword evidence="5" id="KW-0479">Metal-binding</keyword>
<comment type="function">
    <text evidence="10">Catalyzes the isomerization of citrate to isocitrate via cis-aconitate.</text>
</comment>
<dbReference type="Gene3D" id="6.10.190.10">
    <property type="match status" value="1"/>
</dbReference>
<dbReference type="GO" id="GO:0046872">
    <property type="term" value="F:metal ion binding"/>
    <property type="evidence" value="ECO:0007669"/>
    <property type="project" value="UniProtKB-KW"/>
</dbReference>
<dbReference type="NCBIfam" id="NF006757">
    <property type="entry name" value="PRK09277.1"/>
    <property type="match status" value="1"/>
</dbReference>
<dbReference type="PROSITE" id="PS00450">
    <property type="entry name" value="ACONITASE_1"/>
    <property type="match status" value="1"/>
</dbReference>
<keyword evidence="8 10" id="KW-0456">Lyase</keyword>
<protein>
    <recommendedName>
        <fullName evidence="10">Aconitate hydratase</fullName>
        <shortName evidence="10">Aconitase</shortName>
        <ecNumber evidence="10">4.2.1.3</ecNumber>
    </recommendedName>
</protein>
<evidence type="ECO:0000256" key="2">
    <source>
        <dbReference type="ARBA" id="ARBA00004717"/>
    </source>
</evidence>
<feature type="domain" description="Aconitase A/isopropylmalate dehydratase small subunit swivel" evidence="12">
    <location>
        <begin position="688"/>
        <end position="812"/>
    </location>
</feature>
<dbReference type="GO" id="GO:0003994">
    <property type="term" value="F:aconitate hydratase activity"/>
    <property type="evidence" value="ECO:0007669"/>
    <property type="project" value="UniProtKB-EC"/>
</dbReference>
<feature type="domain" description="Aconitase/3-isopropylmalate dehydratase large subunit alpha/beta/alpha" evidence="11">
    <location>
        <begin position="83"/>
        <end position="561"/>
    </location>
</feature>
<evidence type="ECO:0000256" key="6">
    <source>
        <dbReference type="ARBA" id="ARBA00023004"/>
    </source>
</evidence>
<evidence type="ECO:0000259" key="12">
    <source>
        <dbReference type="Pfam" id="PF00694"/>
    </source>
</evidence>
<dbReference type="Pfam" id="PF00694">
    <property type="entry name" value="Aconitase_C"/>
    <property type="match status" value="1"/>
</dbReference>
<dbReference type="Gene3D" id="3.30.499.10">
    <property type="entry name" value="Aconitase, domain 3"/>
    <property type="match status" value="2"/>
</dbReference>
<keyword evidence="14" id="KW-1185">Reference proteome</keyword>
<comment type="caution">
    <text evidence="13">The sequence shown here is derived from an EMBL/GenBank/DDBJ whole genome shotgun (WGS) entry which is preliminary data.</text>
</comment>
<evidence type="ECO:0000259" key="11">
    <source>
        <dbReference type="Pfam" id="PF00330"/>
    </source>
</evidence>
<dbReference type="InterPro" id="IPR000573">
    <property type="entry name" value="AconitaseA/IPMdHydase_ssu_swvl"/>
</dbReference>
<evidence type="ECO:0000256" key="1">
    <source>
        <dbReference type="ARBA" id="ARBA00001966"/>
    </source>
</evidence>
<dbReference type="Proteomes" id="UP000475385">
    <property type="component" value="Unassembled WGS sequence"/>
</dbReference>
<evidence type="ECO:0000256" key="4">
    <source>
        <dbReference type="ARBA" id="ARBA00022485"/>
    </source>
</evidence>
<gene>
    <name evidence="13" type="primary">acnA</name>
    <name evidence="13" type="ORF">G3576_12980</name>
</gene>
<organism evidence="13 14">
    <name type="scientific">Falsiroseomonas algicola</name>
    <dbReference type="NCBI Taxonomy" id="2716930"/>
    <lineage>
        <taxon>Bacteria</taxon>
        <taxon>Pseudomonadati</taxon>
        <taxon>Pseudomonadota</taxon>
        <taxon>Alphaproteobacteria</taxon>
        <taxon>Acetobacterales</taxon>
        <taxon>Roseomonadaceae</taxon>
        <taxon>Falsiroseomonas</taxon>
    </lineage>
</organism>
<evidence type="ECO:0000256" key="3">
    <source>
        <dbReference type="ARBA" id="ARBA00007185"/>
    </source>
</evidence>
<dbReference type="GO" id="GO:0051539">
    <property type="term" value="F:4 iron, 4 sulfur cluster binding"/>
    <property type="evidence" value="ECO:0007669"/>
    <property type="project" value="UniProtKB-KW"/>
</dbReference>
<evidence type="ECO:0000256" key="8">
    <source>
        <dbReference type="ARBA" id="ARBA00023239"/>
    </source>
</evidence>
<reference evidence="13 14" key="1">
    <citation type="submission" date="2020-02" db="EMBL/GenBank/DDBJ databases">
        <authorList>
            <person name="Kim H.M."/>
            <person name="Jeon C.O."/>
        </authorList>
    </citation>
    <scope>NUCLEOTIDE SEQUENCE [LARGE SCALE GENOMIC DNA]</scope>
    <source>
        <strain evidence="13 14">PeD5</strain>
    </source>
</reference>
<dbReference type="InterPro" id="IPR001030">
    <property type="entry name" value="Acoase/IPM_deHydtase_lsu_aba"/>
</dbReference>
<dbReference type="FunFam" id="3.20.19.10:FF:000001">
    <property type="entry name" value="Aconitate hydratase"/>
    <property type="match status" value="1"/>
</dbReference>
<evidence type="ECO:0000256" key="7">
    <source>
        <dbReference type="ARBA" id="ARBA00023014"/>
    </source>
</evidence>
<reference evidence="13 14" key="2">
    <citation type="submission" date="2020-03" db="EMBL/GenBank/DDBJ databases">
        <title>Roseomonas stagni sp. nov., isolated from pond water in Japan.</title>
        <authorList>
            <person name="Furuhata K."/>
            <person name="Miyamoto H."/>
            <person name="Goto K."/>
        </authorList>
    </citation>
    <scope>NUCLEOTIDE SEQUENCE [LARGE SCALE GENOMIC DNA]</scope>
    <source>
        <strain evidence="13 14">PeD5</strain>
    </source>
</reference>
<dbReference type="InterPro" id="IPR018136">
    <property type="entry name" value="Aconitase_4Fe-4S_BS"/>
</dbReference>
<dbReference type="AlphaFoldDB" id="A0A6M1LKY0"/>
<dbReference type="EC" id="4.2.1.3" evidence="10"/>
<dbReference type="Pfam" id="PF00330">
    <property type="entry name" value="Aconitase"/>
    <property type="match status" value="1"/>
</dbReference>
<accession>A0A6M1LKY0</accession>
<comment type="catalytic activity">
    <reaction evidence="9 10">
        <text>citrate = D-threo-isocitrate</text>
        <dbReference type="Rhea" id="RHEA:10336"/>
        <dbReference type="ChEBI" id="CHEBI:15562"/>
        <dbReference type="ChEBI" id="CHEBI:16947"/>
        <dbReference type="EC" id="4.2.1.3"/>
    </reaction>
</comment>
<dbReference type="UniPathway" id="UPA00223">
    <property type="reaction ID" value="UER00718"/>
</dbReference>
<keyword evidence="6 10" id="KW-0408">Iron</keyword>
<evidence type="ECO:0000313" key="13">
    <source>
        <dbReference type="EMBL" id="NGM20933.1"/>
    </source>
</evidence>
<dbReference type="GO" id="GO:0006099">
    <property type="term" value="P:tricarboxylic acid cycle"/>
    <property type="evidence" value="ECO:0007669"/>
    <property type="project" value="UniProtKB-UniPathway"/>
</dbReference>
<dbReference type="SUPFAM" id="SSF53732">
    <property type="entry name" value="Aconitase iron-sulfur domain"/>
    <property type="match status" value="1"/>
</dbReference>
<comment type="cofactor">
    <cofactor evidence="1">
        <name>[4Fe-4S] cluster</name>
        <dbReference type="ChEBI" id="CHEBI:49883"/>
    </cofactor>
</comment>
<dbReference type="PANTHER" id="PTHR11670">
    <property type="entry name" value="ACONITASE/IRON-RESPONSIVE ELEMENT FAMILY MEMBER"/>
    <property type="match status" value="1"/>
</dbReference>
<dbReference type="NCBIfam" id="NF009520">
    <property type="entry name" value="PRK12881.1"/>
    <property type="match status" value="1"/>
</dbReference>